<dbReference type="PRINTS" id="PR00007">
    <property type="entry name" value="COMPLEMNTC1Q"/>
</dbReference>
<comment type="subcellular location">
    <subcellularLocation>
        <location evidence="1">Secreted</location>
    </subcellularLocation>
</comment>
<dbReference type="GO" id="GO:0005576">
    <property type="term" value="C:extracellular region"/>
    <property type="evidence" value="ECO:0007669"/>
    <property type="project" value="UniProtKB-SubCell"/>
</dbReference>
<evidence type="ECO:0000256" key="5">
    <source>
        <dbReference type="SAM" id="MobiDB-lite"/>
    </source>
</evidence>
<feature type="chain" id="PRO_5042576007" evidence="6">
    <location>
        <begin position="19"/>
        <end position="257"/>
    </location>
</feature>
<feature type="domain" description="C1q" evidence="7">
    <location>
        <begin position="129"/>
        <end position="257"/>
    </location>
</feature>
<keyword evidence="8" id="KW-1185">Reference proteome</keyword>
<feature type="signal peptide" evidence="6">
    <location>
        <begin position="1"/>
        <end position="18"/>
    </location>
</feature>
<feature type="region of interest" description="Disordered" evidence="5">
    <location>
        <begin position="28"/>
        <end position="133"/>
    </location>
</feature>
<dbReference type="InterPro" id="IPR008983">
    <property type="entry name" value="Tumour_necrosis_fac-like_dom"/>
</dbReference>
<dbReference type="PANTHER" id="PTHR15427">
    <property type="entry name" value="EMILIN ELASTIN MICROFIBRIL INTERFACE-LOCATED PROTEIN ELASTIN MICROFIBRIL INTERFACER"/>
    <property type="match status" value="1"/>
</dbReference>
<dbReference type="PROSITE" id="PS50871">
    <property type="entry name" value="C1Q"/>
    <property type="match status" value="1"/>
</dbReference>
<keyword evidence="3 6" id="KW-0732">Signal</keyword>
<dbReference type="SUPFAM" id="SSF49842">
    <property type="entry name" value="TNF-like"/>
    <property type="match status" value="1"/>
</dbReference>
<accession>A0AAJ7UCY7</accession>
<keyword evidence="2" id="KW-0964">Secreted</keyword>
<dbReference type="PANTHER" id="PTHR15427:SF52">
    <property type="entry name" value="C1Q DOMAIN-CONTAINING PROTEIN"/>
    <property type="match status" value="1"/>
</dbReference>
<dbReference type="Pfam" id="PF00386">
    <property type="entry name" value="C1q"/>
    <property type="match status" value="1"/>
</dbReference>
<dbReference type="InterPro" id="IPR001073">
    <property type="entry name" value="C1q_dom"/>
</dbReference>
<proteinExistence type="predicted"/>
<evidence type="ECO:0000313" key="9">
    <source>
        <dbReference type="RefSeq" id="XP_032834176.1"/>
    </source>
</evidence>
<evidence type="ECO:0000259" key="7">
    <source>
        <dbReference type="PROSITE" id="PS50871"/>
    </source>
</evidence>
<keyword evidence="4" id="KW-0176">Collagen</keyword>
<dbReference type="InterPro" id="IPR050392">
    <property type="entry name" value="Collagen/C1q_domain"/>
</dbReference>
<feature type="compositionally biased region" description="Gly residues" evidence="5">
    <location>
        <begin position="87"/>
        <end position="96"/>
    </location>
</feature>
<feature type="compositionally biased region" description="Basic and acidic residues" evidence="5">
    <location>
        <begin position="116"/>
        <end position="127"/>
    </location>
</feature>
<evidence type="ECO:0000256" key="4">
    <source>
        <dbReference type="ARBA" id="ARBA00023119"/>
    </source>
</evidence>
<dbReference type="KEGG" id="pmrn:116956579"/>
<evidence type="ECO:0000256" key="3">
    <source>
        <dbReference type="ARBA" id="ARBA00022729"/>
    </source>
</evidence>
<gene>
    <name evidence="9" type="primary">LOC116956579</name>
</gene>
<evidence type="ECO:0000313" key="8">
    <source>
        <dbReference type="Proteomes" id="UP001318040"/>
    </source>
</evidence>
<sequence>MSISALPLLLLLLVVVGAQQERTICAGINGIPGQHGTPGAPGRDGRDGEGSGPRDPPTVRSWCDTITRSLTRATGAPGAKGDVGARGLTGGPGLQGKLGPLGQPGLAGTLGVPGEQGERGEKGERGESGVGPRSAFSAKVGAYTPAAGSPVTFNVIITNPQGHYNPGTGKFTCAHPGVYYFTLCAHPGEKDLVLMIMKNGEVISKICGVKYNGISGSVVLSLKAGDEVWLELEAPYISFLFDVHRDAVFSGYILYPE</sequence>
<dbReference type="Gene3D" id="2.60.120.40">
    <property type="match status" value="1"/>
</dbReference>
<dbReference type="RefSeq" id="XP_032834176.1">
    <property type="nucleotide sequence ID" value="XM_032978285.1"/>
</dbReference>
<protein>
    <submittedName>
        <fullName evidence="9">Otolin-1-like</fullName>
    </submittedName>
</protein>
<dbReference type="Proteomes" id="UP001318040">
    <property type="component" value="Chromosome 66"/>
</dbReference>
<dbReference type="AlphaFoldDB" id="A0AAJ7UCY7"/>
<dbReference type="InterPro" id="IPR008160">
    <property type="entry name" value="Collagen"/>
</dbReference>
<evidence type="ECO:0000256" key="2">
    <source>
        <dbReference type="ARBA" id="ARBA00022525"/>
    </source>
</evidence>
<name>A0AAJ7UCY7_PETMA</name>
<evidence type="ECO:0000256" key="1">
    <source>
        <dbReference type="ARBA" id="ARBA00004613"/>
    </source>
</evidence>
<dbReference type="SMART" id="SM00110">
    <property type="entry name" value="C1Q"/>
    <property type="match status" value="1"/>
</dbReference>
<dbReference type="Pfam" id="PF01391">
    <property type="entry name" value="Collagen"/>
    <property type="match status" value="1"/>
</dbReference>
<evidence type="ECO:0000256" key="6">
    <source>
        <dbReference type="SAM" id="SignalP"/>
    </source>
</evidence>
<reference evidence="9" key="1">
    <citation type="submission" date="2025-08" db="UniProtKB">
        <authorList>
            <consortium name="RefSeq"/>
        </authorList>
    </citation>
    <scope>IDENTIFICATION</scope>
    <source>
        <tissue evidence="9">Sperm</tissue>
    </source>
</reference>
<organism evidence="8 9">
    <name type="scientific">Petromyzon marinus</name>
    <name type="common">Sea lamprey</name>
    <dbReference type="NCBI Taxonomy" id="7757"/>
    <lineage>
        <taxon>Eukaryota</taxon>
        <taxon>Metazoa</taxon>
        <taxon>Chordata</taxon>
        <taxon>Craniata</taxon>
        <taxon>Vertebrata</taxon>
        <taxon>Cyclostomata</taxon>
        <taxon>Hyperoartia</taxon>
        <taxon>Petromyzontiformes</taxon>
        <taxon>Petromyzontidae</taxon>
        <taxon>Petromyzon</taxon>
    </lineage>
</organism>
<feature type="compositionally biased region" description="Low complexity" evidence="5">
    <location>
        <begin position="97"/>
        <end position="110"/>
    </location>
</feature>